<evidence type="ECO:0008006" key="13">
    <source>
        <dbReference type="Google" id="ProtNLM"/>
    </source>
</evidence>
<dbReference type="AlphaFoldDB" id="A0A9N9MUH8"/>
<keyword evidence="5 9" id="KW-0560">Oxidoreductase</keyword>
<evidence type="ECO:0000256" key="5">
    <source>
        <dbReference type="ARBA" id="ARBA00023002"/>
    </source>
</evidence>
<name>A0A9N9MUH8_9CUCU</name>
<reference evidence="11" key="1">
    <citation type="submission" date="2022-01" db="EMBL/GenBank/DDBJ databases">
        <authorList>
            <person name="King R."/>
        </authorList>
    </citation>
    <scope>NUCLEOTIDE SEQUENCE</scope>
</reference>
<evidence type="ECO:0000313" key="12">
    <source>
        <dbReference type="Proteomes" id="UP001152799"/>
    </source>
</evidence>
<evidence type="ECO:0000256" key="7">
    <source>
        <dbReference type="ARBA" id="ARBA00023033"/>
    </source>
</evidence>
<gene>
    <name evidence="11" type="ORF">CEUTPL_LOCUS12195</name>
</gene>
<keyword evidence="7 9" id="KW-0503">Monooxygenase</keyword>
<dbReference type="PRINTS" id="PR00385">
    <property type="entry name" value="P450"/>
</dbReference>
<protein>
    <recommendedName>
        <fullName evidence="13">Cytochrome P450</fullName>
    </recommendedName>
</protein>
<organism evidence="11 12">
    <name type="scientific">Ceutorhynchus assimilis</name>
    <name type="common">cabbage seed weevil</name>
    <dbReference type="NCBI Taxonomy" id="467358"/>
    <lineage>
        <taxon>Eukaryota</taxon>
        <taxon>Metazoa</taxon>
        <taxon>Ecdysozoa</taxon>
        <taxon>Arthropoda</taxon>
        <taxon>Hexapoda</taxon>
        <taxon>Insecta</taxon>
        <taxon>Pterygota</taxon>
        <taxon>Neoptera</taxon>
        <taxon>Endopterygota</taxon>
        <taxon>Coleoptera</taxon>
        <taxon>Polyphaga</taxon>
        <taxon>Cucujiformia</taxon>
        <taxon>Curculionidae</taxon>
        <taxon>Ceutorhynchinae</taxon>
        <taxon>Ceutorhynchus</taxon>
    </lineage>
</organism>
<sequence length="506" mass="58389">MLFSVTQVLISLAVVLLSFLAYFYSDVIRARRKCDWLPHAPRIPFLGCVLEFGALTEIFNTLTRLTNNSKKMVYVELGNKWTIFVKNYDLTEFILSSSSTNILNKSIDYDNFLPWLGTGLLIAPGPKWRKRRKIITPAFHFSILEQFVDIFESNLQVLIKILEKEAMDKPGIDIYEYVTACALDTICETAMGVRIESQNNKNQDYVFAVKDFSRIAMARGFSIWKGKDILFKLTKDYKKQEENLKIMHGFTNSVIKKRKEELQNNKNLEQLEEDSLGRKRKLAFLDLLLNCTVDGQPLSQEDIEEEVNTFMFEGHDTTASAISSALFLLANHPDVQKKVRDEQREIFGENRDRPVTFQDFRDMKYLELVIKETVRMYPSVPLIGRLATGNIDYKGHIIPKGSMITLFIYGINRDPDYYEKPEEFNPERFLDSTGKLPYSYIPFSAGPRNCIGQRFAVLEMKSVISGIIKNFELYPTDPPHKMVVSPEAVLKSVNGVMVRIQRHKWE</sequence>
<dbReference type="InterPro" id="IPR002401">
    <property type="entry name" value="Cyt_P450_E_grp-I"/>
</dbReference>
<dbReference type="GO" id="GO:0005506">
    <property type="term" value="F:iron ion binding"/>
    <property type="evidence" value="ECO:0007669"/>
    <property type="project" value="InterPro"/>
</dbReference>
<evidence type="ECO:0000256" key="8">
    <source>
        <dbReference type="PIRSR" id="PIRSR602401-1"/>
    </source>
</evidence>
<keyword evidence="4 8" id="KW-0479">Metal-binding</keyword>
<keyword evidence="10" id="KW-0812">Transmembrane</keyword>
<dbReference type="PRINTS" id="PR00463">
    <property type="entry name" value="EP450I"/>
</dbReference>
<keyword evidence="10" id="KW-1133">Transmembrane helix</keyword>
<dbReference type="InterPro" id="IPR017972">
    <property type="entry name" value="Cyt_P450_CS"/>
</dbReference>
<dbReference type="CDD" id="cd20628">
    <property type="entry name" value="CYP4"/>
    <property type="match status" value="1"/>
</dbReference>
<dbReference type="SUPFAM" id="SSF48264">
    <property type="entry name" value="Cytochrome P450"/>
    <property type="match status" value="1"/>
</dbReference>
<evidence type="ECO:0000256" key="3">
    <source>
        <dbReference type="ARBA" id="ARBA00022617"/>
    </source>
</evidence>
<dbReference type="InterPro" id="IPR050196">
    <property type="entry name" value="Cytochrome_P450_Monoox"/>
</dbReference>
<dbReference type="InterPro" id="IPR001128">
    <property type="entry name" value="Cyt_P450"/>
</dbReference>
<keyword evidence="6 8" id="KW-0408">Iron</keyword>
<dbReference type="OrthoDB" id="1470350at2759"/>
<dbReference type="Gene3D" id="1.10.630.10">
    <property type="entry name" value="Cytochrome P450"/>
    <property type="match status" value="1"/>
</dbReference>
<evidence type="ECO:0000256" key="9">
    <source>
        <dbReference type="RuleBase" id="RU000461"/>
    </source>
</evidence>
<dbReference type="Pfam" id="PF00067">
    <property type="entry name" value="p450"/>
    <property type="match status" value="1"/>
</dbReference>
<evidence type="ECO:0000256" key="6">
    <source>
        <dbReference type="ARBA" id="ARBA00023004"/>
    </source>
</evidence>
<accession>A0A9N9MUH8</accession>
<evidence type="ECO:0000313" key="11">
    <source>
        <dbReference type="EMBL" id="CAG9771770.1"/>
    </source>
</evidence>
<feature type="transmembrane region" description="Helical" evidence="10">
    <location>
        <begin position="6"/>
        <end position="24"/>
    </location>
</feature>
<dbReference type="PANTHER" id="PTHR24291:SF187">
    <property type="entry name" value="CYTOCHROME P450 4AE1-RELATED"/>
    <property type="match status" value="1"/>
</dbReference>
<dbReference type="Proteomes" id="UP001152799">
    <property type="component" value="Chromosome 7"/>
</dbReference>
<feature type="binding site" description="axial binding residue" evidence="8">
    <location>
        <position position="450"/>
    </location>
    <ligand>
        <name>heme</name>
        <dbReference type="ChEBI" id="CHEBI:30413"/>
    </ligand>
    <ligandPart>
        <name>Fe</name>
        <dbReference type="ChEBI" id="CHEBI:18248"/>
    </ligandPart>
</feature>
<proteinExistence type="inferred from homology"/>
<keyword evidence="12" id="KW-1185">Reference proteome</keyword>
<evidence type="ECO:0000256" key="1">
    <source>
        <dbReference type="ARBA" id="ARBA00001971"/>
    </source>
</evidence>
<dbReference type="GO" id="GO:0004497">
    <property type="term" value="F:monooxygenase activity"/>
    <property type="evidence" value="ECO:0007669"/>
    <property type="project" value="UniProtKB-KW"/>
</dbReference>
<evidence type="ECO:0000256" key="2">
    <source>
        <dbReference type="ARBA" id="ARBA00010617"/>
    </source>
</evidence>
<dbReference type="GO" id="GO:0020037">
    <property type="term" value="F:heme binding"/>
    <property type="evidence" value="ECO:0007669"/>
    <property type="project" value="InterPro"/>
</dbReference>
<dbReference type="PANTHER" id="PTHR24291">
    <property type="entry name" value="CYTOCHROME P450 FAMILY 4"/>
    <property type="match status" value="1"/>
</dbReference>
<comment type="similarity">
    <text evidence="2 9">Belongs to the cytochrome P450 family.</text>
</comment>
<keyword evidence="10" id="KW-0472">Membrane</keyword>
<keyword evidence="3 8" id="KW-0349">Heme</keyword>
<evidence type="ECO:0000256" key="10">
    <source>
        <dbReference type="SAM" id="Phobius"/>
    </source>
</evidence>
<dbReference type="PROSITE" id="PS00086">
    <property type="entry name" value="CYTOCHROME_P450"/>
    <property type="match status" value="1"/>
</dbReference>
<dbReference type="EMBL" id="OU892283">
    <property type="protein sequence ID" value="CAG9771770.1"/>
    <property type="molecule type" value="Genomic_DNA"/>
</dbReference>
<comment type="cofactor">
    <cofactor evidence="1 8">
        <name>heme</name>
        <dbReference type="ChEBI" id="CHEBI:30413"/>
    </cofactor>
</comment>
<dbReference type="InterPro" id="IPR036396">
    <property type="entry name" value="Cyt_P450_sf"/>
</dbReference>
<dbReference type="GO" id="GO:0016705">
    <property type="term" value="F:oxidoreductase activity, acting on paired donors, with incorporation or reduction of molecular oxygen"/>
    <property type="evidence" value="ECO:0007669"/>
    <property type="project" value="InterPro"/>
</dbReference>
<evidence type="ECO:0000256" key="4">
    <source>
        <dbReference type="ARBA" id="ARBA00022723"/>
    </source>
</evidence>